<sequence>GRRAVRRVDEDDRGGPSPPGRPRLARRRRPRCRGRRVRPRRGGQRGPKLPGARAAVQAPHPVLRPRARRRPLRRDQP</sequence>
<feature type="compositionally biased region" description="Basic residues" evidence="1">
    <location>
        <begin position="23"/>
        <end position="43"/>
    </location>
</feature>
<feature type="compositionally biased region" description="Basic residues" evidence="1">
    <location>
        <begin position="63"/>
        <end position="77"/>
    </location>
</feature>
<evidence type="ECO:0000256" key="1">
    <source>
        <dbReference type="SAM" id="MobiDB-lite"/>
    </source>
</evidence>
<feature type="region of interest" description="Disordered" evidence="1">
    <location>
        <begin position="1"/>
        <end position="77"/>
    </location>
</feature>
<evidence type="ECO:0000313" key="2">
    <source>
        <dbReference type="EMBL" id="CAA9535450.1"/>
    </source>
</evidence>
<protein>
    <submittedName>
        <fullName evidence="2">Uncharacterized protein</fullName>
    </submittedName>
</protein>
<gene>
    <name evidence="2" type="ORF">AVDCRST_MAG59-192</name>
</gene>
<name>A0A6J4TYU5_9BACT</name>
<reference evidence="2" key="1">
    <citation type="submission" date="2020-02" db="EMBL/GenBank/DDBJ databases">
        <authorList>
            <person name="Meier V. D."/>
        </authorList>
    </citation>
    <scope>NUCLEOTIDE SEQUENCE</scope>
    <source>
        <strain evidence="2">AVDCRST_MAG59</strain>
    </source>
</reference>
<dbReference type="AlphaFoldDB" id="A0A6J4TYU5"/>
<accession>A0A6J4TYU5</accession>
<proteinExistence type="predicted"/>
<feature type="non-terminal residue" evidence="2">
    <location>
        <position position="1"/>
    </location>
</feature>
<organism evidence="2">
    <name type="scientific">uncultured Thermomicrobiales bacterium</name>
    <dbReference type="NCBI Taxonomy" id="1645740"/>
    <lineage>
        <taxon>Bacteria</taxon>
        <taxon>Pseudomonadati</taxon>
        <taxon>Thermomicrobiota</taxon>
        <taxon>Thermomicrobia</taxon>
        <taxon>Thermomicrobiales</taxon>
        <taxon>environmental samples</taxon>
    </lineage>
</organism>
<feature type="non-terminal residue" evidence="2">
    <location>
        <position position="77"/>
    </location>
</feature>
<feature type="compositionally biased region" description="Basic and acidic residues" evidence="1">
    <location>
        <begin position="1"/>
        <end position="14"/>
    </location>
</feature>
<dbReference type="EMBL" id="CADCWF010000010">
    <property type="protein sequence ID" value="CAA9535450.1"/>
    <property type="molecule type" value="Genomic_DNA"/>
</dbReference>